<sequence>MVRFFICSQSRVENELLNKREKANKCSVSVKSISLKNSKFFSNIHIHKMKPTRWTKTVLYTHSHKQSKSRTPSLTPYSLRHTRWRRSKWPPSCHFFIFIQKKMFVLK</sequence>
<name>A0A8D8B8H5_CULPI</name>
<proteinExistence type="predicted"/>
<accession>A0A8D8B8H5</accession>
<dbReference type="AlphaFoldDB" id="A0A8D8B8H5"/>
<dbReference type="EMBL" id="HBUE01063183">
    <property type="protein sequence ID" value="CAG6469548.1"/>
    <property type="molecule type" value="Transcribed_RNA"/>
</dbReference>
<protein>
    <submittedName>
        <fullName evidence="1">(northern house mosquito) hypothetical protein</fullName>
    </submittedName>
</protein>
<reference evidence="1" key="1">
    <citation type="submission" date="2021-05" db="EMBL/GenBank/DDBJ databases">
        <authorList>
            <person name="Alioto T."/>
            <person name="Alioto T."/>
            <person name="Gomez Garrido J."/>
        </authorList>
    </citation>
    <scope>NUCLEOTIDE SEQUENCE</scope>
</reference>
<evidence type="ECO:0000313" key="1">
    <source>
        <dbReference type="EMBL" id="CAG6469548.1"/>
    </source>
</evidence>
<organism evidence="1">
    <name type="scientific">Culex pipiens</name>
    <name type="common">House mosquito</name>
    <dbReference type="NCBI Taxonomy" id="7175"/>
    <lineage>
        <taxon>Eukaryota</taxon>
        <taxon>Metazoa</taxon>
        <taxon>Ecdysozoa</taxon>
        <taxon>Arthropoda</taxon>
        <taxon>Hexapoda</taxon>
        <taxon>Insecta</taxon>
        <taxon>Pterygota</taxon>
        <taxon>Neoptera</taxon>
        <taxon>Endopterygota</taxon>
        <taxon>Diptera</taxon>
        <taxon>Nematocera</taxon>
        <taxon>Culicoidea</taxon>
        <taxon>Culicidae</taxon>
        <taxon>Culicinae</taxon>
        <taxon>Culicini</taxon>
        <taxon>Culex</taxon>
        <taxon>Culex</taxon>
    </lineage>
</organism>